<dbReference type="EMBL" id="JBHSFH010000013">
    <property type="protein sequence ID" value="MFC4496921.1"/>
    <property type="molecule type" value="Genomic_DNA"/>
</dbReference>
<comment type="caution">
    <text evidence="2">The sequence shown here is derived from an EMBL/GenBank/DDBJ whole genome shotgun (WGS) entry which is preliminary data.</text>
</comment>
<dbReference type="RefSeq" id="WP_386451252.1">
    <property type="nucleotide sequence ID" value="NZ_JBHSFH010000013.1"/>
</dbReference>
<proteinExistence type="predicted"/>
<organism evidence="2 3">
    <name type="scientific">Streptomyces ovatisporus</name>
    <dbReference type="NCBI Taxonomy" id="1128682"/>
    <lineage>
        <taxon>Bacteria</taxon>
        <taxon>Bacillati</taxon>
        <taxon>Actinomycetota</taxon>
        <taxon>Actinomycetes</taxon>
        <taxon>Kitasatosporales</taxon>
        <taxon>Streptomycetaceae</taxon>
        <taxon>Streptomyces</taxon>
    </lineage>
</organism>
<dbReference type="Proteomes" id="UP001595997">
    <property type="component" value="Unassembled WGS sequence"/>
</dbReference>
<reference evidence="3" key="1">
    <citation type="journal article" date="2019" name="Int. J. Syst. Evol. Microbiol.">
        <title>The Global Catalogue of Microorganisms (GCM) 10K type strain sequencing project: providing services to taxonomists for standard genome sequencing and annotation.</title>
        <authorList>
            <consortium name="The Broad Institute Genomics Platform"/>
            <consortium name="The Broad Institute Genome Sequencing Center for Infectious Disease"/>
            <person name="Wu L."/>
            <person name="Ma J."/>
        </authorList>
    </citation>
    <scope>NUCLEOTIDE SEQUENCE [LARGE SCALE GENOMIC DNA]</scope>
    <source>
        <strain evidence="3">CGMCC 4.7357</strain>
    </source>
</reference>
<gene>
    <name evidence="2" type="ORF">ACFPA8_22585</name>
</gene>
<protein>
    <submittedName>
        <fullName evidence="2">NifU family protein</fullName>
    </submittedName>
</protein>
<name>A0ABV9AD97_9ACTN</name>
<evidence type="ECO:0000256" key="1">
    <source>
        <dbReference type="SAM" id="MobiDB-lite"/>
    </source>
</evidence>
<sequence length="172" mass="18411">MVWEEREAREHVVRTEKLLSGLGGIADAGAREQALDALHALAELYGECLARVMHCADEETAGAVAADELVGHLLLVHDLHPDPVGERVQRALDGLPGVTLLGVEEPVVRVSLRPQGCGAPSEEQLESAVRDAVAWAAPEIERVETEKAAPETQTLIPVDSLFRGPPQPAGNR</sequence>
<evidence type="ECO:0000313" key="3">
    <source>
        <dbReference type="Proteomes" id="UP001595997"/>
    </source>
</evidence>
<keyword evidence="3" id="KW-1185">Reference proteome</keyword>
<evidence type="ECO:0000313" key="2">
    <source>
        <dbReference type="EMBL" id="MFC4496921.1"/>
    </source>
</evidence>
<accession>A0ABV9AD97</accession>
<feature type="region of interest" description="Disordered" evidence="1">
    <location>
        <begin position="145"/>
        <end position="172"/>
    </location>
</feature>